<dbReference type="RefSeq" id="WP_328983558.1">
    <property type="nucleotide sequence ID" value="NZ_CP121472.1"/>
</dbReference>
<keyword evidence="4" id="KW-0963">Cytoplasm</keyword>
<dbReference type="Proteomes" id="UP001432180">
    <property type="component" value="Chromosome"/>
</dbReference>
<keyword evidence="7" id="KW-0235">DNA replication</keyword>
<dbReference type="InterPro" id="IPR004805">
    <property type="entry name" value="DnaE2/DnaE/PolC"/>
</dbReference>
<dbReference type="CDD" id="cd07433">
    <property type="entry name" value="PHP_PolIIIA_DnaE1"/>
    <property type="match status" value="1"/>
</dbReference>
<evidence type="ECO:0000259" key="11">
    <source>
        <dbReference type="SMART" id="SM00481"/>
    </source>
</evidence>
<evidence type="ECO:0000256" key="2">
    <source>
        <dbReference type="ARBA" id="ARBA00012417"/>
    </source>
</evidence>
<evidence type="ECO:0000256" key="4">
    <source>
        <dbReference type="ARBA" id="ARBA00022490"/>
    </source>
</evidence>
<keyword evidence="6 12" id="KW-0548">Nucleotidyltransferase</keyword>
<dbReference type="Gene3D" id="3.20.20.140">
    <property type="entry name" value="Metal-dependent hydrolases"/>
    <property type="match status" value="1"/>
</dbReference>
<evidence type="ECO:0000256" key="7">
    <source>
        <dbReference type="ARBA" id="ARBA00022705"/>
    </source>
</evidence>
<dbReference type="EMBL" id="CP121472">
    <property type="protein sequence ID" value="WPL17753.1"/>
    <property type="molecule type" value="Genomic_DNA"/>
</dbReference>
<dbReference type="Pfam" id="PF07733">
    <property type="entry name" value="DNA_pol3_alpha"/>
    <property type="match status" value="1"/>
</dbReference>
<protein>
    <recommendedName>
        <fullName evidence="3">DNA polymerase III subunit alpha</fullName>
        <ecNumber evidence="2">2.7.7.7</ecNumber>
    </recommendedName>
</protein>
<dbReference type="InterPro" id="IPR004013">
    <property type="entry name" value="PHP_dom"/>
</dbReference>
<dbReference type="InterPro" id="IPR029460">
    <property type="entry name" value="DNAPol_HHH"/>
</dbReference>
<dbReference type="InterPro" id="IPR049821">
    <property type="entry name" value="PolIIIA_DnaE1_PHP"/>
</dbReference>
<dbReference type="InterPro" id="IPR004365">
    <property type="entry name" value="NA-bd_OB_tRNA"/>
</dbReference>
<evidence type="ECO:0000256" key="9">
    <source>
        <dbReference type="ARBA" id="ARBA00049244"/>
    </source>
</evidence>
<dbReference type="InterPro" id="IPR011708">
    <property type="entry name" value="DNA_pol3_alpha_NTPase_dom"/>
</dbReference>
<dbReference type="InterPro" id="IPR041931">
    <property type="entry name" value="DNA_pol3_alpha_thumb_dom"/>
</dbReference>
<evidence type="ECO:0000256" key="8">
    <source>
        <dbReference type="ARBA" id="ARBA00022932"/>
    </source>
</evidence>
<evidence type="ECO:0000256" key="5">
    <source>
        <dbReference type="ARBA" id="ARBA00022679"/>
    </source>
</evidence>
<dbReference type="InterPro" id="IPR003141">
    <property type="entry name" value="Pol/His_phosphatase_N"/>
</dbReference>
<evidence type="ECO:0000256" key="1">
    <source>
        <dbReference type="ARBA" id="ARBA00004496"/>
    </source>
</evidence>
<evidence type="ECO:0000256" key="3">
    <source>
        <dbReference type="ARBA" id="ARBA00019114"/>
    </source>
</evidence>
<dbReference type="EC" id="2.7.7.7" evidence="2"/>
<dbReference type="Gene3D" id="1.10.150.870">
    <property type="match status" value="1"/>
</dbReference>
<keyword evidence="8" id="KW-0239">DNA-directed DNA polymerase</keyword>
<dbReference type="Pfam" id="PF14579">
    <property type="entry name" value="HHH_6"/>
    <property type="match status" value="1"/>
</dbReference>
<dbReference type="PANTHER" id="PTHR32294:SF0">
    <property type="entry name" value="DNA POLYMERASE III SUBUNIT ALPHA"/>
    <property type="match status" value="1"/>
</dbReference>
<dbReference type="CDD" id="cd04485">
    <property type="entry name" value="DnaE_OBF"/>
    <property type="match status" value="1"/>
</dbReference>
<name>A0ABZ0S9M8_9GAMM</name>
<comment type="catalytic activity">
    <reaction evidence="9">
        <text>DNA(n) + a 2'-deoxyribonucleoside 5'-triphosphate = DNA(n+1) + diphosphate</text>
        <dbReference type="Rhea" id="RHEA:22508"/>
        <dbReference type="Rhea" id="RHEA-COMP:17339"/>
        <dbReference type="Rhea" id="RHEA-COMP:17340"/>
        <dbReference type="ChEBI" id="CHEBI:33019"/>
        <dbReference type="ChEBI" id="CHEBI:61560"/>
        <dbReference type="ChEBI" id="CHEBI:173112"/>
        <dbReference type="EC" id="2.7.7.7"/>
    </reaction>
</comment>
<dbReference type="Gene3D" id="2.40.50.140">
    <property type="entry name" value="Nucleic acid-binding proteins"/>
    <property type="match status" value="1"/>
</dbReference>
<dbReference type="InterPro" id="IPR012340">
    <property type="entry name" value="NA-bd_OB-fold"/>
</dbReference>
<dbReference type="Pfam" id="PF01336">
    <property type="entry name" value="tRNA_anti-codon"/>
    <property type="match status" value="1"/>
</dbReference>
<evidence type="ECO:0000256" key="6">
    <source>
        <dbReference type="ARBA" id="ARBA00022695"/>
    </source>
</evidence>
<proteinExistence type="predicted"/>
<dbReference type="PANTHER" id="PTHR32294">
    <property type="entry name" value="DNA POLYMERASE III SUBUNIT ALPHA"/>
    <property type="match status" value="1"/>
</dbReference>
<dbReference type="InterPro" id="IPR040982">
    <property type="entry name" value="DNA_pol3_finger"/>
</dbReference>
<feature type="compositionally biased region" description="Basic and acidic residues" evidence="10">
    <location>
        <begin position="1208"/>
        <end position="1224"/>
    </location>
</feature>
<evidence type="ECO:0000256" key="10">
    <source>
        <dbReference type="SAM" id="MobiDB-lite"/>
    </source>
</evidence>
<dbReference type="InterPro" id="IPR048472">
    <property type="entry name" value="DNA_pol_IIIA_C"/>
</dbReference>
<gene>
    <name evidence="12" type="primary">dnaE</name>
    <name evidence="12" type="ORF">Thiowin_02792</name>
</gene>
<sequence>MENSFVHLHLHSEFSLVDGLIRPKALVAAAVEAGMPAVAVTDLTNLFCLVRFYKAAMAAGVKPIVGSEFRVDDPADLAHPHRLVLLVQNLTGYRNLTRLISRAYLERQDTGFPRIDRAWLVESAEGLIALSAGQYGDVGRALVRGHREQAEQRLADWLQLFGDRFYLEVMRTGRADEDLHIQACVDLAAAQSVPVVATNDVRFLKTEDFDAHEVRVCIHEGLTLEDPRRPRDYSPEQYLRTPAEMAELFADLPEALENALEIAKRCNLELELGKSYLPDAPLPPGAPDGQSVDDFIAEASRKGLDWRLVRTFDVQAPDFAEHRRVYDERLDIELKVICDMGFPGYFLIVADFIQWAKDQGIPVGPGRGSGAGSLVAYALKITDLDPIEHDLLFERFLNPERVSMPDFDIDFCMERRDEVIDYVARKYGREAVSQIITFGTMAAKAVVRDVGRVLGHPYGFVDKIAKMVPFELKMTLDKALVESEELKAAYAEDEAVTAIIDMARKLEGLARNAGKHAGGVVIAPTKLTDFAPLYCEPGGENLVTQFDKDDVEQAGLVKFDFLGLRTLTIIDWALKTVNARRAEQGETPLEIEQIDAHDQRAFALLKSCATTAVFQLESRGMKELIKKLQPDCFEDITALVALFRPGPLQSGMVDDFIDRKHGRAAVAYPHSDLEPILKPTYGVILYQEQVMQIAQVLAGYSLGGADLLRRAMGKKKAEEMDKQRAIFEQGATERGVDARVATHIFDLMEKFAGYGFNKSHSAAYALVSYQTLWLKTHYPAAFMAAVLSADMDNTDKVVTLIDECRAMKLAVDPPCINGSEWRFTIAGDARVIYGLGAIKGVGESAIESILKVRDGRPFADLWDFCRRIDLKRVNRRVVEALIRAGALDKLGKNRATLFNQLPVALKLAEQAHASASSGQTDLFGMGGGMGDDGTDTGPDPQIAADEWPEWDEDERLLGEKETLGLYLTGHPIDAYESELNAMVSRRIVGLLEGGQSFGFGEEGGGRGEPRTVVGLVVAVRANKTQRGRMASVTLDDRTGRIEATVFSELYEQTRELLVTDSILVVSGQVVFDQFRDSWSLRASSVRPLAEARAELADHLRLTIDLAEPERHHQGQNLINALIDILQQFRGTGLAVRVHYRRPGATGELRLGEDWRVSPSDTLIKRLRQLLGAGGVEIVYERELRLAPSLNLIDPGRIEDEPESEQPEPEPKPEQEPKRELAEFL</sequence>
<evidence type="ECO:0000313" key="12">
    <source>
        <dbReference type="EMBL" id="WPL17753.1"/>
    </source>
</evidence>
<reference evidence="12 13" key="1">
    <citation type="journal article" date="2023" name="Microorganisms">
        <title>Thiorhodovibrio frisius and Trv. litoralis spp. nov., Two Novel Members from a Clade of Fastidious Purple Sulfur Bacteria That Exhibit Unique Red-Shifted Light-Harvesting Capabilities.</title>
        <authorList>
            <person name="Methner A."/>
            <person name="Kuzyk S.B."/>
            <person name="Petersen J."/>
            <person name="Bauer S."/>
            <person name="Brinkmann H."/>
            <person name="Sichau K."/>
            <person name="Wanner G."/>
            <person name="Wolf J."/>
            <person name="Neumann-Schaal M."/>
            <person name="Henke P."/>
            <person name="Tank M."/>
            <person name="Sproer C."/>
            <person name="Bunk B."/>
            <person name="Overmann J."/>
        </authorList>
    </citation>
    <scope>NUCLEOTIDE SEQUENCE [LARGE SCALE GENOMIC DNA]</scope>
    <source>
        <strain evidence="12 13">DSM 6702</strain>
    </source>
</reference>
<dbReference type="SUPFAM" id="SSF89550">
    <property type="entry name" value="PHP domain-like"/>
    <property type="match status" value="1"/>
</dbReference>
<feature type="domain" description="Polymerase/histidinol phosphatase N-terminal" evidence="11">
    <location>
        <begin position="6"/>
        <end position="73"/>
    </location>
</feature>
<feature type="region of interest" description="Disordered" evidence="10">
    <location>
        <begin position="1192"/>
        <end position="1224"/>
    </location>
</feature>
<keyword evidence="13" id="KW-1185">Reference proteome</keyword>
<dbReference type="GO" id="GO:0003887">
    <property type="term" value="F:DNA-directed DNA polymerase activity"/>
    <property type="evidence" value="ECO:0007669"/>
    <property type="project" value="UniProtKB-EC"/>
</dbReference>
<dbReference type="NCBIfam" id="TIGR00594">
    <property type="entry name" value="polc"/>
    <property type="match status" value="1"/>
</dbReference>
<dbReference type="InterPro" id="IPR016195">
    <property type="entry name" value="Pol/histidinol_Pase-like"/>
</dbReference>
<dbReference type="Pfam" id="PF20914">
    <property type="entry name" value="DNA_pol_IIIA_C"/>
    <property type="match status" value="1"/>
</dbReference>
<organism evidence="12 13">
    <name type="scientific">Thiorhodovibrio winogradskyi</name>
    <dbReference type="NCBI Taxonomy" id="77007"/>
    <lineage>
        <taxon>Bacteria</taxon>
        <taxon>Pseudomonadati</taxon>
        <taxon>Pseudomonadota</taxon>
        <taxon>Gammaproteobacteria</taxon>
        <taxon>Chromatiales</taxon>
        <taxon>Chromatiaceae</taxon>
        <taxon>Thiorhodovibrio</taxon>
    </lineage>
</organism>
<accession>A0ABZ0S9M8</accession>
<dbReference type="Pfam" id="PF02811">
    <property type="entry name" value="PHP"/>
    <property type="match status" value="1"/>
</dbReference>
<dbReference type="SMART" id="SM00481">
    <property type="entry name" value="POLIIIAc"/>
    <property type="match status" value="1"/>
</dbReference>
<dbReference type="NCBIfam" id="NF004226">
    <property type="entry name" value="PRK05673.1"/>
    <property type="match status" value="1"/>
</dbReference>
<dbReference type="Gene3D" id="1.10.10.1600">
    <property type="entry name" value="Bacterial DNA polymerase III alpha subunit, thumb domain"/>
    <property type="match status" value="1"/>
</dbReference>
<keyword evidence="5 12" id="KW-0808">Transferase</keyword>
<evidence type="ECO:0000313" key="13">
    <source>
        <dbReference type="Proteomes" id="UP001432180"/>
    </source>
</evidence>
<dbReference type="Pfam" id="PF17657">
    <property type="entry name" value="DNA_pol3_finger"/>
    <property type="match status" value="1"/>
</dbReference>
<comment type="subcellular location">
    <subcellularLocation>
        <location evidence="1">Cytoplasm</location>
    </subcellularLocation>
</comment>